<evidence type="ECO:0000256" key="1">
    <source>
        <dbReference type="SAM" id="MobiDB-lite"/>
    </source>
</evidence>
<name>K8XJ35_RHOOP</name>
<reference evidence="2 3" key="1">
    <citation type="journal article" date="2013" name="Genome Announc.">
        <title>Draft Genome Sequence of Rhodococcus opacus Strain M213 Shows a Diverse Catabolic Potential.</title>
        <authorList>
            <person name="Pathak A."/>
            <person name="Green S.J."/>
            <person name="Ogram A."/>
            <person name="Chauhan A."/>
        </authorList>
    </citation>
    <scope>NUCLEOTIDE SEQUENCE [LARGE SCALE GENOMIC DNA]</scope>
    <source>
        <strain evidence="2 3">M213</strain>
    </source>
</reference>
<protein>
    <submittedName>
        <fullName evidence="2">Aryl-alcohol dehydrogenase (NADP+)</fullName>
    </submittedName>
</protein>
<dbReference type="Proteomes" id="UP000005951">
    <property type="component" value="Unassembled WGS sequence"/>
</dbReference>
<gene>
    <name evidence="2" type="ORF">WSS_A33610</name>
</gene>
<sequence length="109" mass="11603">MPDPGPSCLSSAPRRVEHLTDNIAGLEVTLSPEHLRTLDEVSAPTLNYSAPIHGEQRAMLQFAGTTVDGESSTVYPPLLQSDVRIGPGEVRTARSTPSLPAISAEPRES</sequence>
<dbReference type="AlphaFoldDB" id="K8XJ35"/>
<evidence type="ECO:0000313" key="3">
    <source>
        <dbReference type="Proteomes" id="UP000005951"/>
    </source>
</evidence>
<accession>K8XJ35</accession>
<proteinExistence type="predicted"/>
<comment type="caution">
    <text evidence="2">The sequence shown here is derived from an EMBL/GenBank/DDBJ whole genome shotgun (WGS) entry which is preliminary data.</text>
</comment>
<feature type="region of interest" description="Disordered" evidence="1">
    <location>
        <begin position="87"/>
        <end position="109"/>
    </location>
</feature>
<organism evidence="2 3">
    <name type="scientific">Rhodococcus opacus M213</name>
    <dbReference type="NCBI Taxonomy" id="1129896"/>
    <lineage>
        <taxon>Bacteria</taxon>
        <taxon>Bacillati</taxon>
        <taxon>Actinomycetota</taxon>
        <taxon>Actinomycetes</taxon>
        <taxon>Mycobacteriales</taxon>
        <taxon>Nocardiaceae</taxon>
        <taxon>Rhodococcus</taxon>
    </lineage>
</organism>
<evidence type="ECO:0000313" key="2">
    <source>
        <dbReference type="EMBL" id="EKT78327.1"/>
    </source>
</evidence>
<dbReference type="EMBL" id="AJYC02000110">
    <property type="protein sequence ID" value="EKT78327.1"/>
    <property type="molecule type" value="Genomic_DNA"/>
</dbReference>